<keyword evidence="1" id="KW-0472">Membrane</keyword>
<reference evidence="2 3" key="1">
    <citation type="submission" date="2024-09" db="EMBL/GenBank/DDBJ databases">
        <authorList>
            <person name="Sun Q."/>
            <person name="Mori K."/>
        </authorList>
    </citation>
    <scope>NUCLEOTIDE SEQUENCE [LARGE SCALE GENOMIC DNA]</scope>
    <source>
        <strain evidence="2 3">TBRC 7907</strain>
    </source>
</reference>
<evidence type="ECO:0000313" key="2">
    <source>
        <dbReference type="EMBL" id="MFB9906512.1"/>
    </source>
</evidence>
<protein>
    <submittedName>
        <fullName evidence="2">Uncharacterized protein</fullName>
    </submittedName>
</protein>
<accession>A0ABV6A041</accession>
<dbReference type="RefSeq" id="WP_377854944.1">
    <property type="nucleotide sequence ID" value="NZ_JBHLZU010000018.1"/>
</dbReference>
<feature type="transmembrane region" description="Helical" evidence="1">
    <location>
        <begin position="12"/>
        <end position="33"/>
    </location>
</feature>
<keyword evidence="1" id="KW-0812">Transmembrane</keyword>
<keyword evidence="1" id="KW-1133">Transmembrane helix</keyword>
<evidence type="ECO:0000313" key="3">
    <source>
        <dbReference type="Proteomes" id="UP001589693"/>
    </source>
</evidence>
<gene>
    <name evidence="2" type="ORF">ACFFQA_21475</name>
</gene>
<comment type="caution">
    <text evidence="2">The sequence shown here is derived from an EMBL/GenBank/DDBJ whole genome shotgun (WGS) entry which is preliminary data.</text>
</comment>
<proteinExistence type="predicted"/>
<feature type="transmembrane region" description="Helical" evidence="1">
    <location>
        <begin position="97"/>
        <end position="116"/>
    </location>
</feature>
<dbReference type="EMBL" id="JBHLZU010000018">
    <property type="protein sequence ID" value="MFB9906512.1"/>
    <property type="molecule type" value="Genomic_DNA"/>
</dbReference>
<keyword evidence="3" id="KW-1185">Reference proteome</keyword>
<dbReference type="Proteomes" id="UP001589693">
    <property type="component" value="Unassembled WGS sequence"/>
</dbReference>
<sequence length="117" mass="11661">MTGRTRRGSAFGAVSVLFGWYTAAACAFLAWAMSLPEVNPGGQCTGIGWGCALPPQDGALFAASMFGPPIAVVALLVGALVAKVLTERRGSDSLKHGSLAAAAGLLSAGAAGLVWAV</sequence>
<organism evidence="2 3">
    <name type="scientific">Allokutzneria oryzae</name>
    <dbReference type="NCBI Taxonomy" id="1378989"/>
    <lineage>
        <taxon>Bacteria</taxon>
        <taxon>Bacillati</taxon>
        <taxon>Actinomycetota</taxon>
        <taxon>Actinomycetes</taxon>
        <taxon>Pseudonocardiales</taxon>
        <taxon>Pseudonocardiaceae</taxon>
        <taxon>Allokutzneria</taxon>
    </lineage>
</organism>
<dbReference type="PROSITE" id="PS51257">
    <property type="entry name" value="PROKAR_LIPOPROTEIN"/>
    <property type="match status" value="1"/>
</dbReference>
<name>A0ABV6A041_9PSEU</name>
<evidence type="ECO:0000256" key="1">
    <source>
        <dbReference type="SAM" id="Phobius"/>
    </source>
</evidence>
<feature type="transmembrane region" description="Helical" evidence="1">
    <location>
        <begin position="59"/>
        <end position="85"/>
    </location>
</feature>